<feature type="chain" id="PRO_5017810619" evidence="1">
    <location>
        <begin position="26"/>
        <end position="361"/>
    </location>
</feature>
<dbReference type="InterPro" id="IPR013783">
    <property type="entry name" value="Ig-like_fold"/>
</dbReference>
<evidence type="ECO:0000313" key="2">
    <source>
        <dbReference type="EMBL" id="REH01177.1"/>
    </source>
</evidence>
<gene>
    <name evidence="2" type="ORF">C8P67_102441</name>
</gene>
<dbReference type="Proteomes" id="UP000257136">
    <property type="component" value="Unassembled WGS sequence"/>
</dbReference>
<dbReference type="PROSITE" id="PS51257">
    <property type="entry name" value="PROKAR_LIPOPROTEIN"/>
    <property type="match status" value="1"/>
</dbReference>
<dbReference type="OrthoDB" id="1491905at2"/>
<name>A0A3E0EVM1_9FLAO</name>
<sequence>MKKIEPIIRLFTVLLAVLFVFSSCDNNDDSDGKKGLAVESINKTNVENYVGTLEPVEIAYLENMYYIKGSGLSTLTKVTYNDVEISFNATMVTDGGVFLTIPSTVLYNNKVINNSFKLYTGLGTLVYKFPIANPDPQILNAEKAVPDAGDILTIKAYKPISVKISGVQAEIVGIPTSTQIQVKVPQSFQGSGDLIVLSDYGLSNPLSLGIDYLIYADDFSGSATPVGSGHWGGSEDFASTEIVSRGTHSIKRETGGWSLAWIDYTPVDVKGYIYLKISVRPDVVRNLRFSINSEEGLDENTASGDKHGIEVQLEPGKWNHISIPVKDLIDLDKPNTTVKRLYIRDLNGSAANIFLDDIGFI</sequence>
<organism evidence="2 3">
    <name type="scientific">Flavobacterium aquicola</name>
    <dbReference type="NCBI Taxonomy" id="1682742"/>
    <lineage>
        <taxon>Bacteria</taxon>
        <taxon>Pseudomonadati</taxon>
        <taxon>Bacteroidota</taxon>
        <taxon>Flavobacteriia</taxon>
        <taxon>Flavobacteriales</taxon>
        <taxon>Flavobacteriaceae</taxon>
        <taxon>Flavobacterium</taxon>
    </lineage>
</organism>
<dbReference type="RefSeq" id="WP_115810868.1">
    <property type="nucleotide sequence ID" value="NZ_QUNI01000002.1"/>
</dbReference>
<dbReference type="Gene3D" id="2.60.120.430">
    <property type="entry name" value="Galactose-binding lectin"/>
    <property type="match status" value="1"/>
</dbReference>
<comment type="caution">
    <text evidence="2">The sequence shown here is derived from an EMBL/GenBank/DDBJ whole genome shotgun (WGS) entry which is preliminary data.</text>
</comment>
<dbReference type="Gene3D" id="2.60.40.10">
    <property type="entry name" value="Immunoglobulins"/>
    <property type="match status" value="1"/>
</dbReference>
<accession>A0A3E0EVM1</accession>
<reference evidence="2 3" key="1">
    <citation type="submission" date="2018-08" db="EMBL/GenBank/DDBJ databases">
        <title>Genomic Encyclopedia of Archaeal and Bacterial Type Strains, Phase II (KMG-II): from individual species to whole genera.</title>
        <authorList>
            <person name="Goeker M."/>
        </authorList>
    </citation>
    <scope>NUCLEOTIDE SEQUENCE [LARGE SCALE GENOMIC DNA]</scope>
    <source>
        <strain evidence="2 3">DSM 100880</strain>
    </source>
</reference>
<keyword evidence="3" id="KW-1185">Reference proteome</keyword>
<dbReference type="EMBL" id="QUNI01000002">
    <property type="protein sequence ID" value="REH01177.1"/>
    <property type="molecule type" value="Genomic_DNA"/>
</dbReference>
<dbReference type="AlphaFoldDB" id="A0A3E0EVM1"/>
<proteinExistence type="predicted"/>
<protein>
    <submittedName>
        <fullName evidence="2">Uncharacterized protein</fullName>
    </submittedName>
</protein>
<keyword evidence="1" id="KW-0732">Signal</keyword>
<feature type="signal peptide" evidence="1">
    <location>
        <begin position="1"/>
        <end position="25"/>
    </location>
</feature>
<evidence type="ECO:0000256" key="1">
    <source>
        <dbReference type="SAM" id="SignalP"/>
    </source>
</evidence>
<evidence type="ECO:0000313" key="3">
    <source>
        <dbReference type="Proteomes" id="UP000257136"/>
    </source>
</evidence>